<dbReference type="RefSeq" id="XP_038059382.1">
    <property type="nucleotide sequence ID" value="XM_038203454.1"/>
</dbReference>
<name>A0A914A692_PATMI</name>
<dbReference type="EnsemblMetazoa" id="XM_038203454.1">
    <property type="protein sequence ID" value="XP_038059382.1"/>
    <property type="gene ID" value="LOC119730499"/>
</dbReference>
<dbReference type="OrthoDB" id="10101301at2759"/>
<accession>A0A914A692</accession>
<dbReference type="Proteomes" id="UP000887568">
    <property type="component" value="Unplaced"/>
</dbReference>
<protein>
    <submittedName>
        <fullName evidence="2">Uncharacterized protein</fullName>
    </submittedName>
</protein>
<evidence type="ECO:0000256" key="1">
    <source>
        <dbReference type="SAM" id="SignalP"/>
    </source>
</evidence>
<reference evidence="2" key="1">
    <citation type="submission" date="2022-11" db="UniProtKB">
        <authorList>
            <consortium name="EnsemblMetazoa"/>
        </authorList>
    </citation>
    <scope>IDENTIFICATION</scope>
</reference>
<dbReference type="AlphaFoldDB" id="A0A914A692"/>
<dbReference type="GeneID" id="119730499"/>
<keyword evidence="3" id="KW-1185">Reference proteome</keyword>
<feature type="signal peptide" evidence="1">
    <location>
        <begin position="1"/>
        <end position="18"/>
    </location>
</feature>
<organism evidence="2 3">
    <name type="scientific">Patiria miniata</name>
    <name type="common">Bat star</name>
    <name type="synonym">Asterina miniata</name>
    <dbReference type="NCBI Taxonomy" id="46514"/>
    <lineage>
        <taxon>Eukaryota</taxon>
        <taxon>Metazoa</taxon>
        <taxon>Echinodermata</taxon>
        <taxon>Eleutherozoa</taxon>
        <taxon>Asterozoa</taxon>
        <taxon>Asteroidea</taxon>
        <taxon>Valvatacea</taxon>
        <taxon>Valvatida</taxon>
        <taxon>Asterinidae</taxon>
        <taxon>Patiria</taxon>
    </lineage>
</organism>
<proteinExistence type="predicted"/>
<evidence type="ECO:0000313" key="3">
    <source>
        <dbReference type="Proteomes" id="UP000887568"/>
    </source>
</evidence>
<sequence length="164" mass="18358">MMLGTLVLSLMLLSRITANWPDGSKDATRANMGFYTLNMTCNDAGTECEACYRARAEGLVYLHTVEYTEGPAKFEFRGSAASRDWKQFVVQDDPTEPFRYCMQQDEIQDLDYGGDTWRFSICMDNNFSGISVPAECVKPLAVVSMVSLRTDNEAHGEQTLYCAA</sequence>
<feature type="chain" id="PRO_5037242149" evidence="1">
    <location>
        <begin position="19"/>
        <end position="164"/>
    </location>
</feature>
<evidence type="ECO:0000313" key="2">
    <source>
        <dbReference type="EnsemblMetazoa" id="XP_038059382.1"/>
    </source>
</evidence>
<dbReference type="OMA" id="RITANWP"/>
<keyword evidence="1" id="KW-0732">Signal</keyword>